<accession>A0A364MRA2</accession>
<evidence type="ECO:0000256" key="1">
    <source>
        <dbReference type="SAM" id="SignalP"/>
    </source>
</evidence>
<gene>
    <name evidence="2" type="ORF">DDE83_009154</name>
</gene>
<name>A0A364MRA2_STELY</name>
<dbReference type="EMBL" id="QGDH01000427">
    <property type="protein sequence ID" value="RAR00109.1"/>
    <property type="molecule type" value="Genomic_DNA"/>
</dbReference>
<reference evidence="3" key="1">
    <citation type="submission" date="2018-05" db="EMBL/GenBank/DDBJ databases">
        <title>Draft genome sequence of Stemphylium lycopersici strain CIDEFI 213.</title>
        <authorList>
            <person name="Medina R."/>
            <person name="Franco M.E.E."/>
            <person name="Lucentini C.G."/>
            <person name="Saparrat M.C.N."/>
            <person name="Balatti P.A."/>
        </authorList>
    </citation>
    <scope>NUCLEOTIDE SEQUENCE [LARGE SCALE GENOMIC DNA]</scope>
    <source>
        <strain evidence="3">CIDEFI 213</strain>
    </source>
</reference>
<dbReference type="AlphaFoldDB" id="A0A364MRA2"/>
<organism evidence="2 3">
    <name type="scientific">Stemphylium lycopersici</name>
    <name type="common">Tomato gray leaf spot disease fungus</name>
    <name type="synonym">Thyrospora lycopersici</name>
    <dbReference type="NCBI Taxonomy" id="183478"/>
    <lineage>
        <taxon>Eukaryota</taxon>
        <taxon>Fungi</taxon>
        <taxon>Dikarya</taxon>
        <taxon>Ascomycota</taxon>
        <taxon>Pezizomycotina</taxon>
        <taxon>Dothideomycetes</taxon>
        <taxon>Pleosporomycetidae</taxon>
        <taxon>Pleosporales</taxon>
        <taxon>Pleosporineae</taxon>
        <taxon>Pleosporaceae</taxon>
        <taxon>Stemphylium</taxon>
    </lineage>
</organism>
<feature type="chain" id="PRO_5016957945" evidence="1">
    <location>
        <begin position="19"/>
        <end position="142"/>
    </location>
</feature>
<proteinExistence type="predicted"/>
<protein>
    <submittedName>
        <fullName evidence="2">Uncharacterized protein</fullName>
    </submittedName>
</protein>
<dbReference type="Proteomes" id="UP000249619">
    <property type="component" value="Unassembled WGS sequence"/>
</dbReference>
<keyword evidence="3" id="KW-1185">Reference proteome</keyword>
<keyword evidence="1" id="KW-0732">Signal</keyword>
<feature type="signal peptide" evidence="1">
    <location>
        <begin position="1"/>
        <end position="18"/>
    </location>
</feature>
<evidence type="ECO:0000313" key="2">
    <source>
        <dbReference type="EMBL" id="RAR00109.1"/>
    </source>
</evidence>
<sequence>MKFFTFALLSVAAPLALSLGIPSTSSEEVNQVAARANLDTIDLSLANDALVTRDLAKREIRGLSRSCWGVDGKFKFIVQGILITTTMVGNTLNYFISVGDGGSYLETVLMDFGHGTYEVAIGQRGSFPFSQGVMGIYPGRRG</sequence>
<dbReference type="OrthoDB" id="10276951at2759"/>
<evidence type="ECO:0000313" key="3">
    <source>
        <dbReference type="Proteomes" id="UP000249619"/>
    </source>
</evidence>
<comment type="caution">
    <text evidence="2">The sequence shown here is derived from an EMBL/GenBank/DDBJ whole genome shotgun (WGS) entry which is preliminary data.</text>
</comment>